<reference evidence="5" key="1">
    <citation type="submission" date="2021-11" db="EMBL/GenBank/DDBJ databases">
        <authorList>
            <person name="Rodrigo-Torres L."/>
            <person name="Arahal R. D."/>
            <person name="Lucena T."/>
        </authorList>
    </citation>
    <scope>NUCLEOTIDE SEQUENCE</scope>
    <source>
        <strain evidence="5">CECT 7929</strain>
    </source>
</reference>
<evidence type="ECO:0000256" key="2">
    <source>
        <dbReference type="ARBA" id="ARBA00022741"/>
    </source>
</evidence>
<comment type="caution">
    <text evidence="5">The sequence shown here is derived from an EMBL/GenBank/DDBJ whole genome shotgun (WGS) entry which is preliminary data.</text>
</comment>
<keyword evidence="1" id="KW-0813">Transport</keyword>
<dbReference type="PANTHER" id="PTHR43776:SF8">
    <property type="entry name" value="ABC TRANSPORTER, ATP-BINDING PROTEIN"/>
    <property type="match status" value="1"/>
</dbReference>
<dbReference type="InterPro" id="IPR013563">
    <property type="entry name" value="Oligopep_ABC_C"/>
</dbReference>
<keyword evidence="6" id="KW-1185">Reference proteome</keyword>
<gene>
    <name evidence="5" type="primary">btuD_4</name>
    <name evidence="5" type="ORF">VST7929_03209</name>
</gene>
<dbReference type="InterPro" id="IPR050319">
    <property type="entry name" value="ABC_transp_ATP-bind"/>
</dbReference>
<dbReference type="GO" id="GO:0005524">
    <property type="term" value="F:ATP binding"/>
    <property type="evidence" value="ECO:0007669"/>
    <property type="project" value="UniProtKB-KW"/>
</dbReference>
<keyword evidence="2" id="KW-0547">Nucleotide-binding</keyword>
<dbReference type="InterPro" id="IPR003593">
    <property type="entry name" value="AAA+_ATPase"/>
</dbReference>
<dbReference type="CDD" id="cd03257">
    <property type="entry name" value="ABC_NikE_OppD_transporters"/>
    <property type="match status" value="1"/>
</dbReference>
<dbReference type="SMART" id="SM00382">
    <property type="entry name" value="AAA"/>
    <property type="match status" value="1"/>
</dbReference>
<name>A0ABN8DZ55_9VIBR</name>
<protein>
    <submittedName>
        <fullName evidence="5">Vitamin B12 import ATP-binding protein BtuD</fullName>
    </submittedName>
</protein>
<evidence type="ECO:0000256" key="1">
    <source>
        <dbReference type="ARBA" id="ARBA00022448"/>
    </source>
</evidence>
<evidence type="ECO:0000256" key="3">
    <source>
        <dbReference type="ARBA" id="ARBA00022840"/>
    </source>
</evidence>
<dbReference type="SUPFAM" id="SSF52540">
    <property type="entry name" value="P-loop containing nucleoside triphosphate hydrolases"/>
    <property type="match status" value="1"/>
</dbReference>
<proteinExistence type="predicted"/>
<dbReference type="PANTHER" id="PTHR43776">
    <property type="entry name" value="TRANSPORT ATP-BINDING PROTEIN"/>
    <property type="match status" value="1"/>
</dbReference>
<sequence>MSQETPVISVQNVVKEFTIGGGFSSVDKFRALDDVSFDLYAGRTLALVGESGCGKSTIARVITKVHPATTGQVLFHGKNIDEIERAKDVREYRGQVQMVFQDPFGSLNPTHTIRHHLTRPLRIHNQIGNNKAEIEEKLVELLAKVELPASDLNKYPHQLSGGQRQRVNLARALGVGAKIILADEPTSMLDVSIRLGVLNLMQRMKSEMGIGFLYITHDLATAHYIAEETAVMYRGQIVEWGDTSEILTNPQHPYTKLLISAVPDPDLPFSKLMDAEPLYSEKADKIRALSAIKQQIYTQVGEANHFVRHWDGEAVELEMEVA</sequence>
<dbReference type="Proteomes" id="UP000838672">
    <property type="component" value="Unassembled WGS sequence"/>
</dbReference>
<evidence type="ECO:0000313" key="6">
    <source>
        <dbReference type="Proteomes" id="UP000838672"/>
    </source>
</evidence>
<evidence type="ECO:0000259" key="4">
    <source>
        <dbReference type="PROSITE" id="PS50893"/>
    </source>
</evidence>
<dbReference type="EMBL" id="CAKLDI010000002">
    <property type="protein sequence ID" value="CAH0535735.1"/>
    <property type="molecule type" value="Genomic_DNA"/>
</dbReference>
<dbReference type="Pfam" id="PF00005">
    <property type="entry name" value="ABC_tran"/>
    <property type="match status" value="1"/>
</dbReference>
<keyword evidence="3 5" id="KW-0067">ATP-binding</keyword>
<feature type="domain" description="ABC transporter" evidence="4">
    <location>
        <begin position="8"/>
        <end position="259"/>
    </location>
</feature>
<accession>A0ABN8DZ55</accession>
<dbReference type="InterPro" id="IPR017871">
    <property type="entry name" value="ABC_transporter-like_CS"/>
</dbReference>
<dbReference type="Gene3D" id="3.40.50.300">
    <property type="entry name" value="P-loop containing nucleotide triphosphate hydrolases"/>
    <property type="match status" value="1"/>
</dbReference>
<dbReference type="PROSITE" id="PS00211">
    <property type="entry name" value="ABC_TRANSPORTER_1"/>
    <property type="match status" value="1"/>
</dbReference>
<dbReference type="InterPro" id="IPR027417">
    <property type="entry name" value="P-loop_NTPase"/>
</dbReference>
<dbReference type="Pfam" id="PF08352">
    <property type="entry name" value="oligo_HPY"/>
    <property type="match status" value="1"/>
</dbReference>
<dbReference type="RefSeq" id="WP_237468593.1">
    <property type="nucleotide sequence ID" value="NZ_CAKLDI010000002.1"/>
</dbReference>
<dbReference type="InterPro" id="IPR003439">
    <property type="entry name" value="ABC_transporter-like_ATP-bd"/>
</dbReference>
<dbReference type="PROSITE" id="PS50893">
    <property type="entry name" value="ABC_TRANSPORTER_2"/>
    <property type="match status" value="1"/>
</dbReference>
<organism evidence="5 6">
    <name type="scientific">Vibrio stylophorae</name>
    <dbReference type="NCBI Taxonomy" id="659351"/>
    <lineage>
        <taxon>Bacteria</taxon>
        <taxon>Pseudomonadati</taxon>
        <taxon>Pseudomonadota</taxon>
        <taxon>Gammaproteobacteria</taxon>
        <taxon>Vibrionales</taxon>
        <taxon>Vibrionaceae</taxon>
        <taxon>Vibrio</taxon>
    </lineage>
</organism>
<evidence type="ECO:0000313" key="5">
    <source>
        <dbReference type="EMBL" id="CAH0535735.1"/>
    </source>
</evidence>